<reference evidence="1" key="1">
    <citation type="submission" date="2022-12" db="EMBL/GenBank/DDBJ databases">
        <authorList>
            <person name="Ruckert C."/>
            <person name="Busche T."/>
            <person name="Kalinowski J."/>
            <person name="Wittmann C."/>
        </authorList>
    </citation>
    <scope>NUCLEOTIDE SEQUENCE</scope>
    <source>
        <strain evidence="1">DSM 40467</strain>
    </source>
</reference>
<gene>
    <name evidence="1" type="ORF">STRCI_007586</name>
</gene>
<accession>A0ABY7KT50</accession>
<proteinExistence type="predicted"/>
<evidence type="ECO:0000313" key="2">
    <source>
        <dbReference type="Proteomes" id="UP001164439"/>
    </source>
</evidence>
<name>A0ABY7KT50_9ACTN</name>
<dbReference type="RefSeq" id="WP_269663528.1">
    <property type="nucleotide sequence ID" value="NZ_CP114413.1"/>
</dbReference>
<dbReference type="EMBL" id="CP114413">
    <property type="protein sequence ID" value="WAZ26044.1"/>
    <property type="molecule type" value="Genomic_DNA"/>
</dbReference>
<dbReference type="Proteomes" id="UP001164439">
    <property type="component" value="Chromosome"/>
</dbReference>
<organism evidence="1 2">
    <name type="scientific">Streptomyces cinnabarinus</name>
    <dbReference type="NCBI Taxonomy" id="67287"/>
    <lineage>
        <taxon>Bacteria</taxon>
        <taxon>Bacillati</taxon>
        <taxon>Actinomycetota</taxon>
        <taxon>Actinomycetes</taxon>
        <taxon>Kitasatosporales</taxon>
        <taxon>Streptomycetaceae</taxon>
        <taxon>Streptomyces</taxon>
    </lineage>
</organism>
<evidence type="ECO:0000313" key="1">
    <source>
        <dbReference type="EMBL" id="WAZ26044.1"/>
    </source>
</evidence>
<evidence type="ECO:0008006" key="3">
    <source>
        <dbReference type="Google" id="ProtNLM"/>
    </source>
</evidence>
<protein>
    <recommendedName>
        <fullName evidence="3">Integral membrane protein</fullName>
    </recommendedName>
</protein>
<sequence>MAGEAANAGRVGRDSRPGWAEACVRAGLFALVGHVLAALGHHSLADGPVPWRLVAAGAAAQFALALPAARRRTLPLQLVTACTLTAQAVLHTALAQAQDGSHHGHSAAGHAWHQAAPGMTAAHLVAATAAAWLLWRADAALVTARAVRRCAAAVLAGTATPVAPRGVPAPPAAVRIALIFAVPVRTRVLEHALVRRGPPGHAVPR</sequence>
<keyword evidence="2" id="KW-1185">Reference proteome</keyword>